<dbReference type="Gene3D" id="3.40.50.450">
    <property type="match status" value="1"/>
</dbReference>
<name>A0A6B3NZM4_9PSED</name>
<comment type="caution">
    <text evidence="1">The sequence shown here is derived from an EMBL/GenBank/DDBJ whole genome shotgun (WGS) entry which is preliminary data.</text>
</comment>
<evidence type="ECO:0008006" key="3">
    <source>
        <dbReference type="Google" id="ProtNLM"/>
    </source>
</evidence>
<proteinExistence type="predicted"/>
<accession>A0A6B3NZM4</accession>
<dbReference type="EMBL" id="JAAHBU010000529">
    <property type="protein sequence ID" value="NER66621.1"/>
    <property type="molecule type" value="Genomic_DNA"/>
</dbReference>
<protein>
    <recommendedName>
        <fullName evidence="3">DNA-protecting protein DprA</fullName>
    </recommendedName>
</protein>
<keyword evidence="2" id="KW-1185">Reference proteome</keyword>
<sequence>MLSTSSAACPAAELEARLRLHRLPDIGPKGFHQLLQAFGSARAALAAPAAAWRALGRSPASIAAATASTSGPV</sequence>
<reference evidence="1 2" key="1">
    <citation type="submission" date="2020-02" db="EMBL/GenBank/DDBJ databases">
        <title>Broccoli isolated Pseudomonas sp.</title>
        <authorList>
            <person name="Fujikawa T."/>
            <person name="Sawada H."/>
        </authorList>
    </citation>
    <scope>NUCLEOTIDE SEQUENCE [LARGE SCALE GENOMIC DNA]</scope>
    <source>
        <strain evidence="1 2">MAFF212427</strain>
    </source>
</reference>
<dbReference type="RefSeq" id="WP_163951005.1">
    <property type="nucleotide sequence ID" value="NZ_JAAHBU010000529.1"/>
</dbReference>
<evidence type="ECO:0000313" key="1">
    <source>
        <dbReference type="EMBL" id="NER66621.1"/>
    </source>
</evidence>
<gene>
    <name evidence="1" type="ORF">G3436_25635</name>
</gene>
<dbReference type="Proteomes" id="UP000482634">
    <property type="component" value="Unassembled WGS sequence"/>
</dbReference>
<dbReference type="AlphaFoldDB" id="A0A6B3NZM4"/>
<evidence type="ECO:0000313" key="2">
    <source>
        <dbReference type="Proteomes" id="UP000482634"/>
    </source>
</evidence>
<dbReference type="Pfam" id="PF21102">
    <property type="entry name" value="DprA_N"/>
    <property type="match status" value="1"/>
</dbReference>
<organism evidence="1 2">
    <name type="scientific">Pseudomonas brassicae</name>
    <dbReference type="NCBI Taxonomy" id="2708063"/>
    <lineage>
        <taxon>Bacteria</taxon>
        <taxon>Pseudomonadati</taxon>
        <taxon>Pseudomonadota</taxon>
        <taxon>Gammaproteobacteria</taxon>
        <taxon>Pseudomonadales</taxon>
        <taxon>Pseudomonadaceae</taxon>
        <taxon>Pseudomonas</taxon>
    </lineage>
</organism>